<dbReference type="Proteomes" id="UP000199320">
    <property type="component" value="Unassembled WGS sequence"/>
</dbReference>
<feature type="compositionally biased region" description="Polar residues" evidence="1">
    <location>
        <begin position="39"/>
        <end position="50"/>
    </location>
</feature>
<sequence length="202" mass="21852">MRRKRSEITRRELSVALALGIAGCIDRSDNGGSDETEGTEANNPALSEATQEGDLRLTSPAFDDGERIPDEYGYAEANVNPPLEIGGVPDDAESLVLVMDDPDAVEPAGQIWVHWLVWNVPLETSTIPEGWDPTDAVEGENDFDDVGYSGPNPPDETHTYRLKLYALDTVLDLEEGATVDALGEAMDKHVVARTQLTGAYAP</sequence>
<dbReference type="OrthoDB" id="28720at2157"/>
<accession>A0A1G6VVW6</accession>
<gene>
    <name evidence="3" type="ORF">SAMN04488694_12027</name>
    <name evidence="2" type="ORF">SAMN05192552_10328</name>
</gene>
<dbReference type="InterPro" id="IPR005247">
    <property type="entry name" value="YbhB_YbcL/LppC-like"/>
</dbReference>
<dbReference type="SUPFAM" id="SSF49777">
    <property type="entry name" value="PEBP-like"/>
    <property type="match status" value="1"/>
</dbReference>
<evidence type="ECO:0000313" key="2">
    <source>
        <dbReference type="EMBL" id="SDD57721.1"/>
    </source>
</evidence>
<dbReference type="STRING" id="392421.SAMN04488694_12027"/>
<dbReference type="EMBL" id="FOIC01000020">
    <property type="protein sequence ID" value="SET95760.1"/>
    <property type="molecule type" value="Genomic_DNA"/>
</dbReference>
<protein>
    <submittedName>
        <fullName evidence="2">Phospholipid-binding protein, PBP family</fullName>
    </submittedName>
</protein>
<dbReference type="Pfam" id="PF01161">
    <property type="entry name" value="PBP"/>
    <property type="match status" value="1"/>
</dbReference>
<dbReference type="Gene3D" id="3.90.280.10">
    <property type="entry name" value="PEBP-like"/>
    <property type="match status" value="1"/>
</dbReference>
<dbReference type="PROSITE" id="PS51257">
    <property type="entry name" value="PROKAR_LIPOPROTEIN"/>
    <property type="match status" value="1"/>
</dbReference>
<name>A0A1G6VVW6_9EURY</name>
<dbReference type="InterPro" id="IPR008914">
    <property type="entry name" value="PEBP"/>
</dbReference>
<reference evidence="3" key="1">
    <citation type="submission" date="2016-10" db="EMBL/GenBank/DDBJ databases">
        <authorList>
            <person name="de Groot N.N."/>
        </authorList>
    </citation>
    <scope>NUCLEOTIDE SEQUENCE [LARGE SCALE GENOMIC DNA]</scope>
    <source>
        <strain evidence="3">CDM_6</strain>
    </source>
</reference>
<dbReference type="AlphaFoldDB" id="A0A1G6VVW6"/>
<keyword evidence="4" id="KW-1185">Reference proteome</keyword>
<organism evidence="2 5">
    <name type="scientific">Natrinema hispanicum</name>
    <dbReference type="NCBI Taxonomy" id="392421"/>
    <lineage>
        <taxon>Archaea</taxon>
        <taxon>Methanobacteriati</taxon>
        <taxon>Methanobacteriota</taxon>
        <taxon>Stenosarchaea group</taxon>
        <taxon>Halobacteria</taxon>
        <taxon>Halobacteriales</taxon>
        <taxon>Natrialbaceae</taxon>
        <taxon>Natrinema</taxon>
    </lineage>
</organism>
<evidence type="ECO:0000313" key="3">
    <source>
        <dbReference type="EMBL" id="SET95760.1"/>
    </source>
</evidence>
<dbReference type="EMBL" id="FMZP01000032">
    <property type="protein sequence ID" value="SDD57721.1"/>
    <property type="molecule type" value="Genomic_DNA"/>
</dbReference>
<dbReference type="InterPro" id="IPR036610">
    <property type="entry name" value="PEBP-like_sf"/>
</dbReference>
<evidence type="ECO:0000313" key="5">
    <source>
        <dbReference type="Proteomes" id="UP000324021"/>
    </source>
</evidence>
<dbReference type="PANTHER" id="PTHR30289:SF1">
    <property type="entry name" value="PEBP (PHOSPHATIDYLETHANOLAMINE-BINDING PROTEIN) FAMILY PROTEIN"/>
    <property type="match status" value="1"/>
</dbReference>
<dbReference type="Proteomes" id="UP000324021">
    <property type="component" value="Unassembled WGS sequence"/>
</dbReference>
<dbReference type="CDD" id="cd00865">
    <property type="entry name" value="PEBP_bact_arch"/>
    <property type="match status" value="1"/>
</dbReference>
<evidence type="ECO:0000313" key="4">
    <source>
        <dbReference type="Proteomes" id="UP000199320"/>
    </source>
</evidence>
<dbReference type="RefSeq" id="WP_092934512.1">
    <property type="nucleotide sequence ID" value="NZ_FMZP01000032.1"/>
</dbReference>
<feature type="region of interest" description="Disordered" evidence="1">
    <location>
        <begin position="25"/>
        <end position="66"/>
    </location>
</feature>
<proteinExistence type="predicted"/>
<evidence type="ECO:0000256" key="1">
    <source>
        <dbReference type="SAM" id="MobiDB-lite"/>
    </source>
</evidence>
<dbReference type="PANTHER" id="PTHR30289">
    <property type="entry name" value="UNCHARACTERIZED PROTEIN YBCL-RELATED"/>
    <property type="match status" value="1"/>
</dbReference>
<reference evidence="4 5" key="2">
    <citation type="submission" date="2016-10" db="EMBL/GenBank/DDBJ databases">
        <authorList>
            <person name="Varghese N."/>
            <person name="Submissions S."/>
        </authorList>
    </citation>
    <scope>NUCLEOTIDE SEQUENCE [LARGE SCALE GENOMIC DNA]</scope>
    <source>
        <strain evidence="2 5">CDM_1</strain>
        <strain evidence="4">CDM_6</strain>
    </source>
</reference>
<dbReference type="NCBIfam" id="TIGR00481">
    <property type="entry name" value="YbhB/YbcL family Raf kinase inhibitor-like protein"/>
    <property type="match status" value="1"/>
</dbReference>